<sequence length="184" mass="20460">MSFTETEQNTLRQVAIDAISYALETGKSFTLDPQTYPEKLQEIKACFVTLNKDKALRGCIGSLTAHRPLVADIAANAQAAAFSDPRFPPLTAMEWPNLSLHLSVLSTPKAMHFKDEADLITQLRPGIDGLILNVAGHRGTFLPAVWEILPDPVLFLAQLKQKAGLPSNFWSDDVEIFRYQTEMF</sequence>
<evidence type="ECO:0000313" key="2">
    <source>
        <dbReference type="EMBL" id="SEH06568.1"/>
    </source>
</evidence>
<dbReference type="PANTHER" id="PTHR13016:SF0">
    <property type="entry name" value="AMME SYNDROME CANDIDATE GENE 1 PROTEIN"/>
    <property type="match status" value="1"/>
</dbReference>
<dbReference type="RefSeq" id="WP_103920332.1">
    <property type="nucleotide sequence ID" value="NZ_FMSV02000498.1"/>
</dbReference>
<feature type="domain" description="AMMECR1" evidence="1">
    <location>
        <begin position="6"/>
        <end position="184"/>
    </location>
</feature>
<dbReference type="InterPro" id="IPR027485">
    <property type="entry name" value="AMMECR1_N"/>
</dbReference>
<reference evidence="2 3" key="1">
    <citation type="submission" date="2016-10" db="EMBL/GenBank/DDBJ databases">
        <authorList>
            <person name="de Groot N.N."/>
        </authorList>
    </citation>
    <scope>NUCLEOTIDE SEQUENCE [LARGE SCALE GENOMIC DNA]</scope>
    <source>
        <strain evidence="2">MBHS1</strain>
    </source>
</reference>
<proteinExistence type="predicted"/>
<dbReference type="Gene3D" id="3.30.1490.150">
    <property type="entry name" value="Hypothetical protein ph0010, domain 2"/>
    <property type="match status" value="1"/>
</dbReference>
<protein>
    <recommendedName>
        <fullName evidence="1">AMMECR1 domain-containing protein</fullName>
    </recommendedName>
</protein>
<keyword evidence="3" id="KW-1185">Reference proteome</keyword>
<gene>
    <name evidence="2" type="ORF">MBHS_02431</name>
</gene>
<name>A0A1H6F8W3_9GAMM</name>
<dbReference type="Proteomes" id="UP000236724">
    <property type="component" value="Unassembled WGS sequence"/>
</dbReference>
<evidence type="ECO:0000313" key="3">
    <source>
        <dbReference type="Proteomes" id="UP000236724"/>
    </source>
</evidence>
<dbReference type="EMBL" id="FMSV02000498">
    <property type="protein sequence ID" value="SEH06568.1"/>
    <property type="molecule type" value="Genomic_DNA"/>
</dbReference>
<dbReference type="SUPFAM" id="SSF143447">
    <property type="entry name" value="AMMECR1-like"/>
    <property type="match status" value="1"/>
</dbReference>
<dbReference type="Gene3D" id="3.30.700.20">
    <property type="entry name" value="Hypothetical protein ph0010, domain 1"/>
    <property type="match status" value="1"/>
</dbReference>
<dbReference type="OrthoDB" id="9782820at2"/>
<dbReference type="Pfam" id="PF01871">
    <property type="entry name" value="AMMECR1"/>
    <property type="match status" value="1"/>
</dbReference>
<dbReference type="InterPro" id="IPR002733">
    <property type="entry name" value="AMMECR1_domain"/>
</dbReference>
<organism evidence="2 3">
    <name type="scientific">Candidatus Venteria ishoeyi</name>
    <dbReference type="NCBI Taxonomy" id="1899563"/>
    <lineage>
        <taxon>Bacteria</taxon>
        <taxon>Pseudomonadati</taxon>
        <taxon>Pseudomonadota</taxon>
        <taxon>Gammaproteobacteria</taxon>
        <taxon>Thiotrichales</taxon>
        <taxon>Thiotrichaceae</taxon>
        <taxon>Venteria</taxon>
    </lineage>
</organism>
<accession>A0A1H6F8W3</accession>
<dbReference type="NCBIfam" id="TIGR00296">
    <property type="entry name" value="TIGR00296 family protein"/>
    <property type="match status" value="1"/>
</dbReference>
<dbReference type="InterPro" id="IPR036071">
    <property type="entry name" value="AMMECR1_dom_sf"/>
</dbReference>
<dbReference type="InterPro" id="IPR027623">
    <property type="entry name" value="AmmeMemoSam_A"/>
</dbReference>
<dbReference type="AlphaFoldDB" id="A0A1H6F8W3"/>
<dbReference type="NCBIfam" id="TIGR04335">
    <property type="entry name" value="AmmeMemoSam_A"/>
    <property type="match status" value="1"/>
</dbReference>
<dbReference type="PANTHER" id="PTHR13016">
    <property type="entry name" value="AMMECR1 HOMOLOG"/>
    <property type="match status" value="1"/>
</dbReference>
<evidence type="ECO:0000259" key="1">
    <source>
        <dbReference type="PROSITE" id="PS51112"/>
    </source>
</evidence>
<dbReference type="PROSITE" id="PS51112">
    <property type="entry name" value="AMMECR1"/>
    <property type="match status" value="1"/>
</dbReference>
<dbReference type="InterPro" id="IPR023473">
    <property type="entry name" value="AMMECR1"/>
</dbReference>